<feature type="domain" description="Ribonucleotide reductase large subunit N-terminal" evidence="15">
    <location>
        <begin position="19"/>
        <end position="100"/>
    </location>
</feature>
<dbReference type="GO" id="GO:0031419">
    <property type="term" value="F:cobalamin binding"/>
    <property type="evidence" value="ECO:0007669"/>
    <property type="project" value="UniProtKB-KW"/>
</dbReference>
<dbReference type="SUPFAM" id="SSF51998">
    <property type="entry name" value="PFL-like glycyl radical enzymes"/>
    <property type="match status" value="1"/>
</dbReference>
<keyword evidence="6 14" id="KW-0237">DNA synthesis</keyword>
<evidence type="ECO:0000259" key="15">
    <source>
        <dbReference type="Pfam" id="PF00317"/>
    </source>
</evidence>
<evidence type="ECO:0000313" key="19">
    <source>
        <dbReference type="Proteomes" id="UP000223071"/>
    </source>
</evidence>
<evidence type="ECO:0000256" key="4">
    <source>
        <dbReference type="ARBA" id="ARBA00014409"/>
    </source>
</evidence>
<dbReference type="CDD" id="cd02888">
    <property type="entry name" value="RNR_II_dimer"/>
    <property type="match status" value="1"/>
</dbReference>
<comment type="function">
    <text evidence="12 14">Catalyzes the reduction of ribonucleotides to deoxyribonucleotides. May function to provide a pool of deoxyribonucleotide precursors for DNA repair during oxygen limitation and/or for immediate growth after restoration of oxygen.</text>
</comment>
<dbReference type="InterPro" id="IPR008926">
    <property type="entry name" value="RNR_R1-su_N"/>
</dbReference>
<evidence type="ECO:0000313" key="18">
    <source>
        <dbReference type="EMBL" id="PFG75106.1"/>
    </source>
</evidence>
<evidence type="ECO:0000256" key="6">
    <source>
        <dbReference type="ARBA" id="ARBA00022634"/>
    </source>
</evidence>
<evidence type="ECO:0000256" key="8">
    <source>
        <dbReference type="ARBA" id="ARBA00023002"/>
    </source>
</evidence>
<evidence type="ECO:0000256" key="12">
    <source>
        <dbReference type="ARBA" id="ARBA00025437"/>
    </source>
</evidence>
<keyword evidence="19" id="KW-1185">Reference proteome</keyword>
<comment type="cofactor">
    <cofactor evidence="1 14">
        <name>adenosylcob(III)alamin</name>
        <dbReference type="ChEBI" id="CHEBI:18408"/>
    </cofactor>
</comment>
<feature type="domain" description="Ribonucleotide reductase large subunit C-terminal" evidence="16">
    <location>
        <begin position="432"/>
        <end position="586"/>
    </location>
</feature>
<evidence type="ECO:0000256" key="14">
    <source>
        <dbReference type="RuleBase" id="RU364064"/>
    </source>
</evidence>
<dbReference type="Pfam" id="PF12637">
    <property type="entry name" value="TSCPD"/>
    <property type="match status" value="1"/>
</dbReference>
<keyword evidence="11 14" id="KW-0170">Cobalt</keyword>
<comment type="caution">
    <text evidence="18">The sequence shown here is derived from an EMBL/GenBank/DDBJ whole genome shotgun (WGS) entry which is preliminary data.</text>
</comment>
<dbReference type="NCBIfam" id="NF006417">
    <property type="entry name" value="PRK08665.1"/>
    <property type="match status" value="1"/>
</dbReference>
<evidence type="ECO:0000259" key="16">
    <source>
        <dbReference type="Pfam" id="PF02867"/>
    </source>
</evidence>
<dbReference type="InterPro" id="IPR013344">
    <property type="entry name" value="RNR_NrdJ/NrdZ"/>
</dbReference>
<keyword evidence="7 14" id="KW-0547">Nucleotide-binding</keyword>
<dbReference type="RefSeq" id="WP_098504444.1">
    <property type="nucleotide sequence ID" value="NZ_PDJQ01000001.1"/>
</dbReference>
<dbReference type="GO" id="GO:0005524">
    <property type="term" value="F:ATP binding"/>
    <property type="evidence" value="ECO:0007669"/>
    <property type="project" value="InterPro"/>
</dbReference>
<dbReference type="GO" id="GO:0004748">
    <property type="term" value="F:ribonucleoside-diphosphate reductase activity, thioredoxin disulfide as acceptor"/>
    <property type="evidence" value="ECO:0007669"/>
    <property type="project" value="UniProtKB-EC"/>
</dbReference>
<dbReference type="UniPathway" id="UPA00326"/>
<keyword evidence="9" id="KW-0215">Deoxyribonucleotide synthesis</keyword>
<evidence type="ECO:0000256" key="3">
    <source>
        <dbReference type="ARBA" id="ARBA00012274"/>
    </source>
</evidence>
<evidence type="ECO:0000256" key="11">
    <source>
        <dbReference type="ARBA" id="ARBA00023285"/>
    </source>
</evidence>
<dbReference type="EC" id="1.17.4.1" evidence="3 14"/>
<dbReference type="InterPro" id="IPR050862">
    <property type="entry name" value="RdRp_reductase_class-2"/>
</dbReference>
<name>A0A2A9HJC7_TEPT2</name>
<keyword evidence="5 14" id="KW-0846">Cobalamin</keyword>
<dbReference type="Pfam" id="PF00317">
    <property type="entry name" value="Ribonuc_red_lgN"/>
    <property type="match status" value="1"/>
</dbReference>
<dbReference type="GO" id="GO:0009263">
    <property type="term" value="P:deoxyribonucleotide biosynthetic process"/>
    <property type="evidence" value="ECO:0007669"/>
    <property type="project" value="UniProtKB-KW"/>
</dbReference>
<keyword evidence="10" id="KW-1015">Disulfide bond</keyword>
<feature type="domain" description="Ribonucleotide reductase large subunit C-terminal" evidence="16">
    <location>
        <begin position="104"/>
        <end position="422"/>
    </location>
</feature>
<evidence type="ECO:0000256" key="10">
    <source>
        <dbReference type="ARBA" id="ARBA00023157"/>
    </source>
</evidence>
<dbReference type="PANTHER" id="PTHR43371:SF1">
    <property type="entry name" value="RIBONUCLEOSIDE-DIPHOSPHATE REDUCTASE"/>
    <property type="match status" value="1"/>
</dbReference>
<dbReference type="Gene3D" id="3.20.70.20">
    <property type="match status" value="1"/>
</dbReference>
<dbReference type="Pfam" id="PF02867">
    <property type="entry name" value="Ribonuc_red_lgC"/>
    <property type="match status" value="2"/>
</dbReference>
<dbReference type="PRINTS" id="PR01183">
    <property type="entry name" value="RIBORDTASEM1"/>
</dbReference>
<dbReference type="AlphaFoldDB" id="A0A2A9HJC7"/>
<dbReference type="EMBL" id="PDJQ01000001">
    <property type="protein sequence ID" value="PFG75106.1"/>
    <property type="molecule type" value="Genomic_DNA"/>
</dbReference>
<dbReference type="InterPro" id="IPR000788">
    <property type="entry name" value="RNR_lg_C"/>
</dbReference>
<proteinExistence type="inferred from homology"/>
<comment type="similarity">
    <text evidence="2 14">Belongs to the ribonucleoside diphosphate reductase class-2 family.</text>
</comment>
<accession>A0A2A9HJC7</accession>
<evidence type="ECO:0000256" key="1">
    <source>
        <dbReference type="ARBA" id="ARBA00001922"/>
    </source>
</evidence>
<evidence type="ECO:0000256" key="5">
    <source>
        <dbReference type="ARBA" id="ARBA00022628"/>
    </source>
</evidence>
<dbReference type="GO" id="GO:0071897">
    <property type="term" value="P:DNA biosynthetic process"/>
    <property type="evidence" value="ECO:0007669"/>
    <property type="project" value="UniProtKB-KW"/>
</dbReference>
<organism evidence="18 19">
    <name type="scientific">Tepidiforma thermophila (strain KCTC 52669 / CGMCC 1.13589 / G233)</name>
    <dbReference type="NCBI Taxonomy" id="2761530"/>
    <lineage>
        <taxon>Bacteria</taxon>
        <taxon>Bacillati</taxon>
        <taxon>Chloroflexota</taxon>
        <taxon>Tepidiformia</taxon>
        <taxon>Tepidiformales</taxon>
        <taxon>Tepidiformaceae</taxon>
        <taxon>Tepidiforma</taxon>
    </lineage>
</organism>
<evidence type="ECO:0000256" key="7">
    <source>
        <dbReference type="ARBA" id="ARBA00022741"/>
    </source>
</evidence>
<reference evidence="18 19" key="1">
    <citation type="submission" date="2017-09" db="EMBL/GenBank/DDBJ databases">
        <title>Sequencing the genomes of two abundant thermophiles in Great Basin hot springs: Thermocrinis jamiesonii and novel Chloroflexi Thermoflexus hugenholtzii.</title>
        <authorList>
            <person name="Hedlund B."/>
        </authorList>
    </citation>
    <scope>NUCLEOTIDE SEQUENCE [LARGE SCALE GENOMIC DNA]</scope>
    <source>
        <strain evidence="18 19">G233</strain>
    </source>
</reference>
<keyword evidence="8 14" id="KW-0560">Oxidoreductase</keyword>
<evidence type="ECO:0000259" key="17">
    <source>
        <dbReference type="Pfam" id="PF12637"/>
    </source>
</evidence>
<gene>
    <name evidence="18" type="ORF">A9A59_2371</name>
</gene>
<dbReference type="SUPFAM" id="SSF48168">
    <property type="entry name" value="R1 subunit of ribonucleotide reductase, N-terminal domain"/>
    <property type="match status" value="1"/>
</dbReference>
<sequence>MVTTTHDIPGLGGDFQPAELSHNAKVVIERRIAKRNEQGDAVETPDEVFRRVARNLAEAELRFGGTEQDRAAAEESFYRLMASLDFLPNSPTLVNAGRELQQLSACFVLPVPDSIEGIFEAIKQTAIIHKSGGGTGFSFSRLRPANAKVKTTMGVASGPVSFMKVFDAATEAIKQGGTRRGANMGILRVDHPDIDEFIEMKADMTTLTNFNISVAVTEAFMKALEAGTTYDIIDPQTGAAVAKRDAREVWEKMVRNAWKNGDPGVIFIDRINASRANPVPKRGPVESTNPCGEQPLYPHDSCNLGSINLKHFTKGEPGAKTVDFERLRTTVWRAVHLLDNVIEMNQYPIPEIAEVSHAIRRIGLGVMGWADMLIDLRIPYNSEEALRLAREVMSFIQKEADAASEQLARVRGNFPDWADSIYGPKGPEGPRPMRNATRTTIAPTGTLSIIANCSGGIEPVFALAFIRSHYLDKNDPTKRTELTEVNEQFEAVAKAEGFYSEELMRFLAEGGHLSERPEVPKWVKDVFVTAHEISPEWHVRMQAAFQEFTDNAVSKTINFPNSATVDDVRISYELAYRTGCKGITIYRDGSREFQVLKHAEKSDAEKAVEAAQAIVAQAAGPVRRRLPDERQAITHKFRVGEQEGYMTVGLFEDGTPGEVFINVSKQGSTVSGLMDTVAMLTSYALQYGVPLSELASKLKNTRFEPSGPTSNKEIPIATSIVDYVFRWLELKFGGSKAAAQPALIPPDLVVESTGANVAAKLHSDAVASGVGCPECGAVLYYAEGCLVCHNCFYNKCG</sequence>
<dbReference type="InterPro" id="IPR013509">
    <property type="entry name" value="RNR_lsu_N"/>
</dbReference>
<dbReference type="PANTHER" id="PTHR43371">
    <property type="entry name" value="VITAMIN B12-DEPENDENT RIBONUCLEOTIDE REDUCTASE"/>
    <property type="match status" value="1"/>
</dbReference>
<evidence type="ECO:0000256" key="9">
    <source>
        <dbReference type="ARBA" id="ARBA00023116"/>
    </source>
</evidence>
<dbReference type="InterPro" id="IPR024434">
    <property type="entry name" value="TSCPD_dom"/>
</dbReference>
<evidence type="ECO:0000256" key="2">
    <source>
        <dbReference type="ARBA" id="ARBA00007405"/>
    </source>
</evidence>
<comment type="catalytic activity">
    <reaction evidence="13 14">
        <text>a 2'-deoxyribonucleoside 5'-diphosphate + [thioredoxin]-disulfide + H2O = a ribonucleoside 5'-diphosphate + [thioredoxin]-dithiol</text>
        <dbReference type="Rhea" id="RHEA:23252"/>
        <dbReference type="Rhea" id="RHEA-COMP:10698"/>
        <dbReference type="Rhea" id="RHEA-COMP:10700"/>
        <dbReference type="ChEBI" id="CHEBI:15377"/>
        <dbReference type="ChEBI" id="CHEBI:29950"/>
        <dbReference type="ChEBI" id="CHEBI:50058"/>
        <dbReference type="ChEBI" id="CHEBI:57930"/>
        <dbReference type="ChEBI" id="CHEBI:73316"/>
        <dbReference type="EC" id="1.17.4.1"/>
    </reaction>
</comment>
<evidence type="ECO:0000256" key="13">
    <source>
        <dbReference type="ARBA" id="ARBA00047754"/>
    </source>
</evidence>
<dbReference type="NCBIfam" id="TIGR02504">
    <property type="entry name" value="NrdJ_Z"/>
    <property type="match status" value="1"/>
</dbReference>
<dbReference type="Proteomes" id="UP000223071">
    <property type="component" value="Unassembled WGS sequence"/>
</dbReference>
<protein>
    <recommendedName>
        <fullName evidence="4 14">Vitamin B12-dependent ribonucleotide reductase</fullName>
        <ecNumber evidence="3 14">1.17.4.1</ecNumber>
    </recommendedName>
</protein>
<feature type="domain" description="TSCPD" evidence="17">
    <location>
        <begin position="627"/>
        <end position="730"/>
    </location>
</feature>